<keyword evidence="2" id="KW-1185">Reference proteome</keyword>
<evidence type="ECO:0000313" key="1">
    <source>
        <dbReference type="EMBL" id="EAA16781.1"/>
    </source>
</evidence>
<dbReference type="EMBL" id="AABL01001496">
    <property type="protein sequence ID" value="EAA16781.1"/>
    <property type="molecule type" value="Genomic_DNA"/>
</dbReference>
<organism evidence="1 2">
    <name type="scientific">Plasmodium yoelii yoelii</name>
    <dbReference type="NCBI Taxonomy" id="73239"/>
    <lineage>
        <taxon>Eukaryota</taxon>
        <taxon>Sar</taxon>
        <taxon>Alveolata</taxon>
        <taxon>Apicomplexa</taxon>
        <taxon>Aconoidasida</taxon>
        <taxon>Haemosporida</taxon>
        <taxon>Plasmodiidae</taxon>
        <taxon>Plasmodium</taxon>
        <taxon>Plasmodium (Vinckeia)</taxon>
    </lineage>
</organism>
<evidence type="ECO:0000313" key="2">
    <source>
        <dbReference type="Proteomes" id="UP000008553"/>
    </source>
</evidence>
<dbReference type="PaxDb" id="73239-Q7RF63"/>
<proteinExistence type="predicted"/>
<dbReference type="InParanoid" id="Q7RF63"/>
<dbReference type="AlphaFoldDB" id="Q7RF63"/>
<name>Q7RF63_PLAYO</name>
<feature type="non-terminal residue" evidence="1">
    <location>
        <position position="20"/>
    </location>
</feature>
<protein>
    <submittedName>
        <fullName evidence="1">Uncharacterized protein</fullName>
    </submittedName>
</protein>
<reference evidence="1 2" key="1">
    <citation type="journal article" date="2002" name="Nature">
        <title>Genome sequence and comparative analysis of the model rodent malaria parasite Plasmodium yoelii yoelii.</title>
        <authorList>
            <person name="Carlton J.M."/>
            <person name="Angiuoli S.V."/>
            <person name="Suh B.B."/>
            <person name="Kooij T.W."/>
            <person name="Pertea M."/>
            <person name="Silva J.C."/>
            <person name="Ermolaeva M.D."/>
            <person name="Allen J.E."/>
            <person name="Selengut J.D."/>
            <person name="Koo H.L."/>
            <person name="Peterson J.D."/>
            <person name="Pop M."/>
            <person name="Kosack D.S."/>
            <person name="Shumway M.F."/>
            <person name="Bidwell S.L."/>
            <person name="Shallom S.J."/>
            <person name="van Aken S.E."/>
            <person name="Riedmuller S.B."/>
            <person name="Feldblyum T.V."/>
            <person name="Cho J.K."/>
            <person name="Quackenbush J."/>
            <person name="Sedegah M."/>
            <person name="Shoaibi A."/>
            <person name="Cummings L.M."/>
            <person name="Florens L."/>
            <person name="Yates J.R."/>
            <person name="Raine J.D."/>
            <person name="Sinden R.E."/>
            <person name="Harris M.A."/>
            <person name="Cunningham D.A."/>
            <person name="Preiser P.R."/>
            <person name="Bergman L.W."/>
            <person name="Vaidya A.B."/>
            <person name="van Lin L.H."/>
            <person name="Janse C.J."/>
            <person name="Waters A.P."/>
            <person name="Smith H.O."/>
            <person name="White O.R."/>
            <person name="Salzberg S.L."/>
            <person name="Venter J.C."/>
            <person name="Fraser C.M."/>
            <person name="Hoffman S.L."/>
            <person name="Gardner M.J."/>
            <person name="Carucci D.J."/>
        </authorList>
    </citation>
    <scope>NUCLEOTIDE SEQUENCE [LARGE SCALE GENOMIC DNA]</scope>
    <source>
        <strain evidence="1 2">17XNL</strain>
    </source>
</reference>
<comment type="caution">
    <text evidence="1">The sequence shown here is derived from an EMBL/GenBank/DDBJ whole genome shotgun (WGS) entry which is preliminary data.</text>
</comment>
<accession>Q7RF63</accession>
<sequence>MYSQRSITINMKKDTSHLFI</sequence>
<dbReference type="Proteomes" id="UP000008553">
    <property type="component" value="Unassembled WGS sequence"/>
</dbReference>
<gene>
    <name evidence="1" type="ORF">PY04847</name>
</gene>